<keyword evidence="2" id="KW-1185">Reference proteome</keyword>
<comment type="caution">
    <text evidence="1">The sequence shown here is derived from an EMBL/GenBank/DDBJ whole genome shotgun (WGS) entry which is preliminary data.</text>
</comment>
<dbReference type="EMBL" id="JAGIZQ010000001">
    <property type="protein sequence ID" value="KAH6649428.1"/>
    <property type="molecule type" value="Genomic_DNA"/>
</dbReference>
<evidence type="ECO:0000313" key="2">
    <source>
        <dbReference type="Proteomes" id="UP000724584"/>
    </source>
</evidence>
<organism evidence="1 2">
    <name type="scientific">Chaetomium tenue</name>
    <dbReference type="NCBI Taxonomy" id="1854479"/>
    <lineage>
        <taxon>Eukaryota</taxon>
        <taxon>Fungi</taxon>
        <taxon>Dikarya</taxon>
        <taxon>Ascomycota</taxon>
        <taxon>Pezizomycotina</taxon>
        <taxon>Sordariomycetes</taxon>
        <taxon>Sordariomycetidae</taxon>
        <taxon>Sordariales</taxon>
        <taxon>Chaetomiaceae</taxon>
        <taxon>Chaetomium</taxon>
    </lineage>
</organism>
<name>A0ACB7PK09_9PEZI</name>
<protein>
    <submittedName>
        <fullName evidence="1">Uncharacterized protein</fullName>
    </submittedName>
</protein>
<sequence>MSDLPITHDQAGTEDGFEWEDAKSQNGVAFRIGRPTASQSQANPSAADSANPQEDPLPVEAQSVSVPVYWPTTPHQQWSEIQGDVRVGGLTDYALWPGGRLWWKWRLEVQNVSTRKYYFTDEDGDVYSLECINWGIHKLDYNSSKPNIVKVHWES</sequence>
<evidence type="ECO:0000313" key="1">
    <source>
        <dbReference type="EMBL" id="KAH6649428.1"/>
    </source>
</evidence>
<dbReference type="Proteomes" id="UP000724584">
    <property type="component" value="Unassembled WGS sequence"/>
</dbReference>
<gene>
    <name evidence="1" type="ORF">F5144DRAFT_5633</name>
</gene>
<proteinExistence type="predicted"/>
<accession>A0ACB7PK09</accession>
<reference evidence="1 2" key="1">
    <citation type="journal article" date="2021" name="Nat. Commun.">
        <title>Genetic determinants of endophytism in the Arabidopsis root mycobiome.</title>
        <authorList>
            <person name="Mesny F."/>
            <person name="Miyauchi S."/>
            <person name="Thiergart T."/>
            <person name="Pickel B."/>
            <person name="Atanasova L."/>
            <person name="Karlsson M."/>
            <person name="Huettel B."/>
            <person name="Barry K.W."/>
            <person name="Haridas S."/>
            <person name="Chen C."/>
            <person name="Bauer D."/>
            <person name="Andreopoulos W."/>
            <person name="Pangilinan J."/>
            <person name="LaButti K."/>
            <person name="Riley R."/>
            <person name="Lipzen A."/>
            <person name="Clum A."/>
            <person name="Drula E."/>
            <person name="Henrissat B."/>
            <person name="Kohler A."/>
            <person name="Grigoriev I.V."/>
            <person name="Martin F.M."/>
            <person name="Hacquard S."/>
        </authorList>
    </citation>
    <scope>NUCLEOTIDE SEQUENCE [LARGE SCALE GENOMIC DNA]</scope>
    <source>
        <strain evidence="1 2">MPI-SDFR-AT-0079</strain>
    </source>
</reference>